<feature type="compositionally biased region" description="Polar residues" evidence="1">
    <location>
        <begin position="50"/>
        <end position="63"/>
    </location>
</feature>
<protein>
    <submittedName>
        <fullName evidence="2">Uncharacterized protein</fullName>
    </submittedName>
</protein>
<dbReference type="EMBL" id="JARTCD010000047">
    <property type="protein sequence ID" value="KAJ8655584.1"/>
    <property type="molecule type" value="Genomic_DNA"/>
</dbReference>
<feature type="compositionally biased region" description="Basic and acidic residues" evidence="1">
    <location>
        <begin position="35"/>
        <end position="44"/>
    </location>
</feature>
<evidence type="ECO:0000313" key="2">
    <source>
        <dbReference type="EMBL" id="KAJ8655584.1"/>
    </source>
</evidence>
<feature type="compositionally biased region" description="Basic and acidic residues" evidence="1">
    <location>
        <begin position="67"/>
        <end position="93"/>
    </location>
</feature>
<dbReference type="GeneID" id="83216079"/>
<reference evidence="2 3" key="1">
    <citation type="submission" date="2023-03" db="EMBL/GenBank/DDBJ databases">
        <title>Genome sequence of Lichtheimia ornata CBS 291.66.</title>
        <authorList>
            <person name="Mohabir J.T."/>
            <person name="Shea T.P."/>
            <person name="Kurbessoian T."/>
            <person name="Berby B."/>
            <person name="Fontaine J."/>
            <person name="Livny J."/>
            <person name="Gnirke A."/>
            <person name="Stajich J.E."/>
            <person name="Cuomo C.A."/>
        </authorList>
    </citation>
    <scope>NUCLEOTIDE SEQUENCE [LARGE SCALE GENOMIC DNA]</scope>
    <source>
        <strain evidence="2">CBS 291.66</strain>
    </source>
</reference>
<feature type="compositionally biased region" description="Polar residues" evidence="1">
    <location>
        <begin position="1"/>
        <end position="24"/>
    </location>
</feature>
<name>A0AAD7UXW6_9FUNG</name>
<proteinExistence type="predicted"/>
<dbReference type="RefSeq" id="XP_058340497.1">
    <property type="nucleotide sequence ID" value="XM_058488674.1"/>
</dbReference>
<evidence type="ECO:0000256" key="1">
    <source>
        <dbReference type="SAM" id="MobiDB-lite"/>
    </source>
</evidence>
<dbReference type="Proteomes" id="UP001234581">
    <property type="component" value="Unassembled WGS sequence"/>
</dbReference>
<feature type="region of interest" description="Disordered" evidence="1">
    <location>
        <begin position="1"/>
        <end position="93"/>
    </location>
</feature>
<evidence type="ECO:0000313" key="3">
    <source>
        <dbReference type="Proteomes" id="UP001234581"/>
    </source>
</evidence>
<comment type="caution">
    <text evidence="2">The sequence shown here is derived from an EMBL/GenBank/DDBJ whole genome shotgun (WGS) entry which is preliminary data.</text>
</comment>
<dbReference type="AlphaFoldDB" id="A0AAD7UXW6"/>
<organism evidence="2 3">
    <name type="scientific">Lichtheimia ornata</name>
    <dbReference type="NCBI Taxonomy" id="688661"/>
    <lineage>
        <taxon>Eukaryota</taxon>
        <taxon>Fungi</taxon>
        <taxon>Fungi incertae sedis</taxon>
        <taxon>Mucoromycota</taxon>
        <taxon>Mucoromycotina</taxon>
        <taxon>Mucoromycetes</taxon>
        <taxon>Mucorales</taxon>
        <taxon>Lichtheimiaceae</taxon>
        <taxon>Lichtheimia</taxon>
    </lineage>
</organism>
<accession>A0AAD7UXW6</accession>
<gene>
    <name evidence="2" type="ORF">O0I10_008672</name>
</gene>
<sequence length="116" mass="12787">MADQGSNLGRHTGGKTSNLTTGSYDTEDDYADFLSPRDVERSTSDESDESMNTFQYPSDSSGDSADEGNREDHMSLDDNDHHGGDNHDEQDHDSLVSSLCARITKLLQAMKISKDR</sequence>
<keyword evidence="3" id="KW-1185">Reference proteome</keyword>